<protein>
    <recommendedName>
        <fullName evidence="2">PH domain-containing protein</fullName>
    </recommendedName>
</protein>
<dbReference type="Pfam" id="PF15410">
    <property type="entry name" value="PH_9"/>
    <property type="match status" value="1"/>
</dbReference>
<reference evidence="3 4" key="1">
    <citation type="submission" date="2016-07" db="EMBL/GenBank/DDBJ databases">
        <title>Pervasive Adenine N6-methylation of Active Genes in Fungi.</title>
        <authorList>
            <consortium name="DOE Joint Genome Institute"/>
            <person name="Mondo S.J."/>
            <person name="Dannebaum R.O."/>
            <person name="Kuo R.C."/>
            <person name="Labutti K."/>
            <person name="Haridas S."/>
            <person name="Kuo A."/>
            <person name="Salamov A."/>
            <person name="Ahrendt S.R."/>
            <person name="Lipzen A."/>
            <person name="Sullivan W."/>
            <person name="Andreopoulos W.B."/>
            <person name="Clum A."/>
            <person name="Lindquist E."/>
            <person name="Daum C."/>
            <person name="Ramamoorthy G.K."/>
            <person name="Gryganskyi A."/>
            <person name="Culley D."/>
            <person name="Magnuson J.K."/>
            <person name="James T.Y."/>
            <person name="O'Malley M.A."/>
            <person name="Stajich J.E."/>
            <person name="Spatafora J.W."/>
            <person name="Visel A."/>
            <person name="Grigoriev I.V."/>
        </authorList>
    </citation>
    <scope>NUCLEOTIDE SEQUENCE [LARGE SCALE GENOMIC DNA]</scope>
    <source>
        <strain evidence="3 4">ATCC 12442</strain>
    </source>
</reference>
<evidence type="ECO:0000259" key="2">
    <source>
        <dbReference type="PROSITE" id="PS50003"/>
    </source>
</evidence>
<dbReference type="AlphaFoldDB" id="A0A1Y1VX57"/>
<feature type="region of interest" description="Disordered" evidence="1">
    <location>
        <begin position="301"/>
        <end position="347"/>
    </location>
</feature>
<feature type="domain" description="PH" evidence="2">
    <location>
        <begin position="32"/>
        <end position="170"/>
    </location>
</feature>
<sequence length="347" mass="38475">MSVPPAATGSASAGGLVPVASMATYFDTFRQKLYIRGILGKKNDRSADGRPYGMRKWTRWYVELRGPVLMFWNLLDSQLSAYLEDITAMVDGRVQPGSPEFERTVAHIKNIVTKPNFINITDAACAVVGKLKKRDSVWTLHSSGANRFFMQSVDDRAMNDWVRAMRLACFEATKLYEFYTAALVNERYPAILADARPTEYHVQVRFSGTNEWVPCHMVLDAGKQPTQIAFFSEESPAQLALMKAIRSAYSVFPDSIDLVDNAVIAKFEGDCEIDQSLLPKPDDAESGPELAGQCCPRLRILRPGDLPEPRRDGVGAGRDGQPVQAVWPARGLHARRPAEPQRPVSAA</sequence>
<keyword evidence="4" id="KW-1185">Reference proteome</keyword>
<name>A0A1Y1VX57_9FUNG</name>
<evidence type="ECO:0000313" key="4">
    <source>
        <dbReference type="Proteomes" id="UP000193922"/>
    </source>
</evidence>
<comment type="caution">
    <text evidence="3">The sequence shown here is derived from an EMBL/GenBank/DDBJ whole genome shotgun (WGS) entry which is preliminary data.</text>
</comment>
<dbReference type="OrthoDB" id="5563754at2759"/>
<evidence type="ECO:0000313" key="3">
    <source>
        <dbReference type="EMBL" id="ORX65879.1"/>
    </source>
</evidence>
<accession>A0A1Y1VX57</accession>
<dbReference type="EMBL" id="MCFD01000020">
    <property type="protein sequence ID" value="ORX65879.1"/>
    <property type="molecule type" value="Genomic_DNA"/>
</dbReference>
<dbReference type="Proteomes" id="UP000193922">
    <property type="component" value="Unassembled WGS sequence"/>
</dbReference>
<dbReference type="InterPro" id="IPR001849">
    <property type="entry name" value="PH_domain"/>
</dbReference>
<dbReference type="PROSITE" id="PS50003">
    <property type="entry name" value="PH_DOMAIN"/>
    <property type="match status" value="1"/>
</dbReference>
<proteinExistence type="predicted"/>
<dbReference type="SUPFAM" id="SSF50729">
    <property type="entry name" value="PH domain-like"/>
    <property type="match status" value="1"/>
</dbReference>
<organism evidence="3 4">
    <name type="scientific">Linderina pennispora</name>
    <dbReference type="NCBI Taxonomy" id="61395"/>
    <lineage>
        <taxon>Eukaryota</taxon>
        <taxon>Fungi</taxon>
        <taxon>Fungi incertae sedis</taxon>
        <taxon>Zoopagomycota</taxon>
        <taxon>Kickxellomycotina</taxon>
        <taxon>Kickxellomycetes</taxon>
        <taxon>Kickxellales</taxon>
        <taxon>Kickxellaceae</taxon>
        <taxon>Linderina</taxon>
    </lineage>
</organism>
<dbReference type="Gene3D" id="2.30.29.30">
    <property type="entry name" value="Pleckstrin-homology domain (PH domain)/Phosphotyrosine-binding domain (PTB)"/>
    <property type="match status" value="1"/>
</dbReference>
<dbReference type="RefSeq" id="XP_040739962.1">
    <property type="nucleotide sequence ID" value="XM_040892274.1"/>
</dbReference>
<gene>
    <name evidence="3" type="ORF">DL89DRAFT_93268</name>
</gene>
<dbReference type="InterPro" id="IPR011993">
    <property type="entry name" value="PH-like_dom_sf"/>
</dbReference>
<dbReference type="STRING" id="61395.A0A1Y1VX57"/>
<dbReference type="InterPro" id="IPR041681">
    <property type="entry name" value="PH_9"/>
</dbReference>
<dbReference type="Pfam" id="PF25381">
    <property type="entry name" value="PH_26"/>
    <property type="match status" value="1"/>
</dbReference>
<dbReference type="InterPro" id="IPR058155">
    <property type="entry name" value="Skg3/CAF120-like_PH"/>
</dbReference>
<evidence type="ECO:0000256" key="1">
    <source>
        <dbReference type="SAM" id="MobiDB-lite"/>
    </source>
</evidence>
<dbReference type="GeneID" id="63808922"/>